<gene>
    <name evidence="2" type="ORF">EX30DRAFT_338180</name>
</gene>
<evidence type="ECO:0000313" key="3">
    <source>
        <dbReference type="Proteomes" id="UP000298138"/>
    </source>
</evidence>
<feature type="region of interest" description="Disordered" evidence="1">
    <location>
        <begin position="510"/>
        <end position="529"/>
    </location>
</feature>
<proteinExistence type="predicted"/>
<feature type="compositionally biased region" description="Low complexity" evidence="1">
    <location>
        <begin position="258"/>
        <end position="271"/>
    </location>
</feature>
<sequence length="529" mass="58414">MPTISTYGLRVTLQPAAPSGSHNNDPAAANSALEESDVFQTWLPTKGMTHPIYTSTVVTPQATKTTSTNIPFKIVVEFTPDEDMPPYMRGDIRVEALVDGIPCGLRVFREVKLRGKGFRVEFAGFRVGRTEERPLVFHKLPKHLLKDSSSSKAESEQDDDNEGLSDQGRIHNPGAVWTQNAIALGAPDYEPTGNDGCRFPEKPGGVPRHVSHIEVLVSVGKKFLTLEKYFMAGASQTTAFYHPPKPWTPLDPKEWRPPGKTSPGKGPKLSGALGPQTKALGKRTVIQRAPEDHESTSESPLAVGTKTFLAAEKPANWRPIGLSSQPKKCQQAKEVEFSARLHLVRFWIFVVPNSEIGSDNIPPAMTSSNKSESRSRRVVLHVCPEKLLRFTGFGISPERGGFRDDVSEVTDLSTPSSFSPRESVTSLSESQSTIHIDEYHTDMVSYRAPMAPSSVAHKSTRVYGKRLTNGFEENEFSHFTIESEDGLGSGARPYKRVRRFDNLTISGHQEVDEEEDHTETAGKFISFED</sequence>
<feature type="region of interest" description="Disordered" evidence="1">
    <location>
        <begin position="243"/>
        <end position="279"/>
    </location>
</feature>
<name>A0A4S2N3N1_9PEZI</name>
<organism evidence="2 3">
    <name type="scientific">Ascodesmis nigricans</name>
    <dbReference type="NCBI Taxonomy" id="341454"/>
    <lineage>
        <taxon>Eukaryota</taxon>
        <taxon>Fungi</taxon>
        <taxon>Dikarya</taxon>
        <taxon>Ascomycota</taxon>
        <taxon>Pezizomycotina</taxon>
        <taxon>Pezizomycetes</taxon>
        <taxon>Pezizales</taxon>
        <taxon>Ascodesmidaceae</taxon>
        <taxon>Ascodesmis</taxon>
    </lineage>
</organism>
<evidence type="ECO:0000313" key="2">
    <source>
        <dbReference type="EMBL" id="TGZ83554.1"/>
    </source>
</evidence>
<keyword evidence="3" id="KW-1185">Reference proteome</keyword>
<evidence type="ECO:0000256" key="1">
    <source>
        <dbReference type="SAM" id="MobiDB-lite"/>
    </source>
</evidence>
<feature type="region of interest" description="Disordered" evidence="1">
    <location>
        <begin position="411"/>
        <end position="431"/>
    </location>
</feature>
<dbReference type="InParanoid" id="A0A4S2N3N1"/>
<feature type="region of interest" description="Disordered" evidence="1">
    <location>
        <begin position="147"/>
        <end position="172"/>
    </location>
</feature>
<accession>A0A4S2N3N1</accession>
<dbReference type="OrthoDB" id="5361739at2759"/>
<dbReference type="Proteomes" id="UP000298138">
    <property type="component" value="Unassembled WGS sequence"/>
</dbReference>
<dbReference type="AlphaFoldDB" id="A0A4S2N3N1"/>
<reference evidence="2 3" key="1">
    <citation type="submission" date="2019-04" db="EMBL/GenBank/DDBJ databases">
        <title>Comparative genomics and transcriptomics to analyze fruiting body development in filamentous ascomycetes.</title>
        <authorList>
            <consortium name="DOE Joint Genome Institute"/>
            <person name="Lutkenhaus R."/>
            <person name="Traeger S."/>
            <person name="Breuer J."/>
            <person name="Kuo A."/>
            <person name="Lipzen A."/>
            <person name="Pangilinan J."/>
            <person name="Dilworth D."/>
            <person name="Sandor L."/>
            <person name="Poggeler S."/>
            <person name="Barry K."/>
            <person name="Grigoriev I.V."/>
            <person name="Nowrousian M."/>
        </authorList>
    </citation>
    <scope>NUCLEOTIDE SEQUENCE [LARGE SCALE GENOMIC DNA]</scope>
    <source>
        <strain evidence="2 3">CBS 389.68</strain>
    </source>
</reference>
<protein>
    <submittedName>
        <fullName evidence="2">Uncharacterized protein</fullName>
    </submittedName>
</protein>
<dbReference type="EMBL" id="ML220113">
    <property type="protein sequence ID" value="TGZ83554.1"/>
    <property type="molecule type" value="Genomic_DNA"/>
</dbReference>